<dbReference type="PANTHER" id="PTHR37984:SF15">
    <property type="entry name" value="INTEGRASE CATALYTIC DOMAIN-CONTAINING PROTEIN"/>
    <property type="match status" value="1"/>
</dbReference>
<dbReference type="InterPro" id="IPR043502">
    <property type="entry name" value="DNA/RNA_pol_sf"/>
</dbReference>
<dbReference type="Gene3D" id="2.40.70.10">
    <property type="entry name" value="Acid Proteases"/>
    <property type="match status" value="1"/>
</dbReference>
<dbReference type="GO" id="GO:0006508">
    <property type="term" value="P:proteolysis"/>
    <property type="evidence" value="ECO:0007669"/>
    <property type="project" value="UniProtKB-KW"/>
</dbReference>
<dbReference type="AlphaFoldDB" id="A0AAW1IT77"/>
<keyword evidence="2" id="KW-0645">Protease</keyword>
<dbReference type="InterPro" id="IPR050951">
    <property type="entry name" value="Retrovirus_Pol_polyprotein"/>
</dbReference>
<dbReference type="InterPro" id="IPR012337">
    <property type="entry name" value="RNaseH-like_sf"/>
</dbReference>
<dbReference type="Gene3D" id="3.10.10.10">
    <property type="entry name" value="HIV Type 1 Reverse Transcriptase, subunit A, domain 1"/>
    <property type="match status" value="1"/>
</dbReference>
<keyword evidence="11" id="KW-1185">Reference proteome</keyword>
<dbReference type="SUPFAM" id="SSF53098">
    <property type="entry name" value="Ribonuclease H-like"/>
    <property type="match status" value="1"/>
</dbReference>
<evidence type="ECO:0000256" key="1">
    <source>
        <dbReference type="ARBA" id="ARBA00012493"/>
    </source>
</evidence>
<dbReference type="Pfam" id="PF00078">
    <property type="entry name" value="RVT_1"/>
    <property type="match status" value="3"/>
</dbReference>
<reference evidence="10 11" key="1">
    <citation type="journal article" date="2024" name="BMC Genomics">
        <title>De novo assembly and annotation of Popillia japonica's genome with initial clues to its potential as an invasive pest.</title>
        <authorList>
            <person name="Cucini C."/>
            <person name="Boschi S."/>
            <person name="Funari R."/>
            <person name="Cardaioli E."/>
            <person name="Iannotti N."/>
            <person name="Marturano G."/>
            <person name="Paoli F."/>
            <person name="Bruttini M."/>
            <person name="Carapelli A."/>
            <person name="Frati F."/>
            <person name="Nardi F."/>
        </authorList>
    </citation>
    <scope>NUCLEOTIDE SEQUENCE [LARGE SCALE GENOMIC DNA]</scope>
    <source>
        <strain evidence="10">DMR45628</strain>
    </source>
</reference>
<name>A0AAW1IT77_POPJA</name>
<comment type="caution">
    <text evidence="10">The sequence shown here is derived from an EMBL/GenBank/DDBJ whole genome shotgun (WGS) entry which is preliminary data.</text>
</comment>
<keyword evidence="4" id="KW-0548">Nucleotidyltransferase</keyword>
<evidence type="ECO:0000313" key="11">
    <source>
        <dbReference type="Proteomes" id="UP001458880"/>
    </source>
</evidence>
<dbReference type="InterPro" id="IPR043128">
    <property type="entry name" value="Rev_trsase/Diguanyl_cyclase"/>
</dbReference>
<dbReference type="SUPFAM" id="SSF50630">
    <property type="entry name" value="Acid proteases"/>
    <property type="match status" value="1"/>
</dbReference>
<dbReference type="FunFam" id="3.10.10.10:FF:000007">
    <property type="entry name" value="Retrovirus-related Pol polyprotein from transposon 17.6-like Protein"/>
    <property type="match status" value="1"/>
</dbReference>
<keyword evidence="3" id="KW-0808">Transferase</keyword>
<proteinExistence type="predicted"/>
<gene>
    <name evidence="10" type="ORF">QE152_g34775</name>
</gene>
<dbReference type="EMBL" id="JASPKY010000558">
    <property type="protein sequence ID" value="KAK9692970.1"/>
    <property type="molecule type" value="Genomic_DNA"/>
</dbReference>
<keyword evidence="7" id="KW-0378">Hydrolase</keyword>
<protein>
    <recommendedName>
        <fullName evidence="1">RNA-directed DNA polymerase</fullName>
        <ecNumber evidence="1">2.7.7.49</ecNumber>
    </recommendedName>
</protein>
<dbReference type="GO" id="GO:0003964">
    <property type="term" value="F:RNA-directed DNA polymerase activity"/>
    <property type="evidence" value="ECO:0007669"/>
    <property type="project" value="UniProtKB-KW"/>
</dbReference>
<evidence type="ECO:0000256" key="5">
    <source>
        <dbReference type="ARBA" id="ARBA00022722"/>
    </source>
</evidence>
<evidence type="ECO:0000313" key="10">
    <source>
        <dbReference type="EMBL" id="KAK9692970.1"/>
    </source>
</evidence>
<dbReference type="PROSITE" id="PS00141">
    <property type="entry name" value="ASP_PROTEASE"/>
    <property type="match status" value="1"/>
</dbReference>
<evidence type="ECO:0000256" key="6">
    <source>
        <dbReference type="ARBA" id="ARBA00022759"/>
    </source>
</evidence>
<dbReference type="InterPro" id="IPR000477">
    <property type="entry name" value="RT_dom"/>
</dbReference>
<dbReference type="Gene3D" id="1.10.340.70">
    <property type="match status" value="1"/>
</dbReference>
<dbReference type="GO" id="GO:0015074">
    <property type="term" value="P:DNA integration"/>
    <property type="evidence" value="ECO:0007669"/>
    <property type="project" value="InterPro"/>
</dbReference>
<evidence type="ECO:0000259" key="9">
    <source>
        <dbReference type="PROSITE" id="PS50994"/>
    </source>
</evidence>
<dbReference type="GO" id="GO:0042575">
    <property type="term" value="C:DNA polymerase complex"/>
    <property type="evidence" value="ECO:0007669"/>
    <property type="project" value="UniProtKB-ARBA"/>
</dbReference>
<keyword evidence="5" id="KW-0540">Nuclease</keyword>
<dbReference type="Proteomes" id="UP001458880">
    <property type="component" value="Unassembled WGS sequence"/>
</dbReference>
<dbReference type="PROSITE" id="PS50994">
    <property type="entry name" value="INTEGRASE"/>
    <property type="match status" value="1"/>
</dbReference>
<organism evidence="10 11">
    <name type="scientific">Popillia japonica</name>
    <name type="common">Japanese beetle</name>
    <dbReference type="NCBI Taxonomy" id="7064"/>
    <lineage>
        <taxon>Eukaryota</taxon>
        <taxon>Metazoa</taxon>
        <taxon>Ecdysozoa</taxon>
        <taxon>Arthropoda</taxon>
        <taxon>Hexapoda</taxon>
        <taxon>Insecta</taxon>
        <taxon>Pterygota</taxon>
        <taxon>Neoptera</taxon>
        <taxon>Endopterygota</taxon>
        <taxon>Coleoptera</taxon>
        <taxon>Polyphaga</taxon>
        <taxon>Scarabaeiformia</taxon>
        <taxon>Scarabaeidae</taxon>
        <taxon>Rutelinae</taxon>
        <taxon>Popillia</taxon>
    </lineage>
</organism>
<dbReference type="InterPro" id="IPR001584">
    <property type="entry name" value="Integrase_cat-core"/>
</dbReference>
<dbReference type="PANTHER" id="PTHR37984">
    <property type="entry name" value="PROTEIN CBG26694"/>
    <property type="match status" value="1"/>
</dbReference>
<evidence type="ECO:0000256" key="7">
    <source>
        <dbReference type="ARBA" id="ARBA00022801"/>
    </source>
</evidence>
<dbReference type="GO" id="GO:0003676">
    <property type="term" value="F:nucleic acid binding"/>
    <property type="evidence" value="ECO:0007669"/>
    <property type="project" value="InterPro"/>
</dbReference>
<dbReference type="InterPro" id="IPR021109">
    <property type="entry name" value="Peptidase_aspartic_dom_sf"/>
</dbReference>
<evidence type="ECO:0000256" key="4">
    <source>
        <dbReference type="ARBA" id="ARBA00022695"/>
    </source>
</evidence>
<evidence type="ECO:0000256" key="2">
    <source>
        <dbReference type="ARBA" id="ARBA00022670"/>
    </source>
</evidence>
<dbReference type="InterPro" id="IPR001969">
    <property type="entry name" value="Aspartic_peptidase_AS"/>
</dbReference>
<keyword evidence="8 10" id="KW-0695">RNA-directed DNA polymerase</keyword>
<dbReference type="Gene3D" id="3.30.420.10">
    <property type="entry name" value="Ribonuclease H-like superfamily/Ribonuclease H"/>
    <property type="match status" value="1"/>
</dbReference>
<evidence type="ECO:0000256" key="8">
    <source>
        <dbReference type="ARBA" id="ARBA00022918"/>
    </source>
</evidence>
<dbReference type="Pfam" id="PF17921">
    <property type="entry name" value="Integrase_H2C2"/>
    <property type="match status" value="1"/>
</dbReference>
<dbReference type="CDD" id="cd01647">
    <property type="entry name" value="RT_LTR"/>
    <property type="match status" value="1"/>
</dbReference>
<evidence type="ECO:0000256" key="3">
    <source>
        <dbReference type="ARBA" id="ARBA00022679"/>
    </source>
</evidence>
<dbReference type="GO" id="GO:0004190">
    <property type="term" value="F:aspartic-type endopeptidase activity"/>
    <property type="evidence" value="ECO:0007669"/>
    <property type="project" value="InterPro"/>
</dbReference>
<dbReference type="Gene3D" id="3.30.70.270">
    <property type="match status" value="3"/>
</dbReference>
<sequence length="844" mass="97443">MNVLYQEPVRANKSNIFRSMAVEAFIRSVMIVDTKIGEFLLNRDVEDLTLEGAINLARNKSDWFTHFEKFKATNKPNTSANKNFRDTNSNFHTPAVRSIPFRPKFDPAPHFQHWPSQANNNMPYRPQSHPFIRQTTPNYTTQNPHPFRANSFHNRAVNTPNLPRSNVTPMEVDPSASGIRIKPPAIWDKNKTTRQPGYYHEETVNGPTRGYLRRNIARKFSDTSLTGSRDDLDPDRYYVNSFELPYCEIDILEPDYYQNIQSEELYDQTSNCVANFEEIQLNSNGCVKYLPYIVVPELDNAKLLIDTGATDSIINPDLADLYFTEYIVNHPFTIVTMHGTTYHSRIAITPALASFKSSVNGFRWNVAKFSEKFQGLIGSTMLMKLNAQIDYKNNMIHLPPFAHHPRISDILNKNVKEKLQDDHLNVEEKSALRKLVYEYKDILHDEAISLTFTSKIQHAIRLVDDIPTYQKPYRTNPRQHLASGYHQIEVQEEDRHKTAFCTEIGQFEFKRLPFGLKNAGATFQRCMNFVAFCTEIGQFEFKRLPFGLKNAGATFQRCMNFVLGDLLKDTCLVYLDDIIVYSTSLQEHLSKLRTVFERLREANLKISLDIIVYSTSLQEHLSKLRTVFERLREANLKISLDKCDFLKTSIRYLGHLVTDKGVRPDPAKVDAIQRVVDDENMQKSLVKRFHEKGNHRGITETFNALRREYFWNNYHNDVIQFINACHPCQINKYDRKPINLPMQVTDPVSKPMQMLRADVFKIKNNVNLTILDSFSKYAQAIPVINKTPTEIANAFIKYFSHYGIPDEIAFDNGLEFNNSLIKDLLALHQIAIHFTTANHPEISG</sequence>
<dbReference type="GO" id="GO:0004519">
    <property type="term" value="F:endonuclease activity"/>
    <property type="evidence" value="ECO:0007669"/>
    <property type="project" value="UniProtKB-KW"/>
</dbReference>
<dbReference type="InterPro" id="IPR041588">
    <property type="entry name" value="Integrase_H2C2"/>
</dbReference>
<dbReference type="InterPro" id="IPR036397">
    <property type="entry name" value="RNaseH_sf"/>
</dbReference>
<feature type="domain" description="Integrase catalytic" evidence="9">
    <location>
        <begin position="747"/>
        <end position="844"/>
    </location>
</feature>
<keyword evidence="6" id="KW-0255">Endonuclease</keyword>
<accession>A0AAW1IT77</accession>
<dbReference type="SUPFAM" id="SSF56672">
    <property type="entry name" value="DNA/RNA polymerases"/>
    <property type="match status" value="3"/>
</dbReference>
<dbReference type="EC" id="2.7.7.49" evidence="1"/>